<gene>
    <name evidence="3" type="ORF">ISF6_1684</name>
</gene>
<reference evidence="3 4" key="2">
    <citation type="journal article" date="2016" name="Science">
        <title>A bacterium that degrades and assimilates poly(ethylene terephthalate).</title>
        <authorList>
            <person name="Yoshida S."/>
            <person name="Hiraga K."/>
            <person name="Takehana T."/>
            <person name="Taniguchi I."/>
            <person name="Yamaji H."/>
            <person name="Maeda Y."/>
            <person name="Toyohara K."/>
            <person name="Miyamoto K."/>
            <person name="Kimura Y."/>
            <person name="Oda K."/>
        </authorList>
    </citation>
    <scope>NUCLEOTIDE SEQUENCE [LARGE SCALE GENOMIC DNA]</scope>
    <source>
        <strain evidence="4">NBRC 110686 / TISTR 2288 / 201-F6</strain>
    </source>
</reference>
<dbReference type="AlphaFoldDB" id="A0A0K8NU14"/>
<dbReference type="Gene3D" id="6.10.250.330">
    <property type="match status" value="1"/>
</dbReference>
<dbReference type="STRING" id="1547922.ISF6_1684"/>
<evidence type="ECO:0000256" key="1">
    <source>
        <dbReference type="ARBA" id="ARBA00009981"/>
    </source>
</evidence>
<comment type="similarity">
    <text evidence="1 2">Belongs to the phD/YefM antitoxin family.</text>
</comment>
<organism evidence="3 4">
    <name type="scientific">Piscinibacter sakaiensis</name>
    <name type="common">Ideonella sakaiensis</name>
    <dbReference type="NCBI Taxonomy" id="1547922"/>
    <lineage>
        <taxon>Bacteria</taxon>
        <taxon>Pseudomonadati</taxon>
        <taxon>Pseudomonadota</taxon>
        <taxon>Betaproteobacteria</taxon>
        <taxon>Burkholderiales</taxon>
        <taxon>Sphaerotilaceae</taxon>
        <taxon>Piscinibacter</taxon>
    </lineage>
</organism>
<dbReference type="Proteomes" id="UP000037660">
    <property type="component" value="Unassembled WGS sequence"/>
</dbReference>
<dbReference type="PANTHER" id="PTHR33713">
    <property type="entry name" value="ANTITOXIN YAFN-RELATED"/>
    <property type="match status" value="1"/>
</dbReference>
<name>A0A0K8NU14_PISS1</name>
<dbReference type="EMBL" id="BBYR01000003">
    <property type="protein sequence ID" value="GAP33906.1"/>
    <property type="molecule type" value="Genomic_DNA"/>
</dbReference>
<accession>A0A0K8NU14</accession>
<comment type="caution">
    <text evidence="3">The sequence shown here is derived from an EMBL/GenBank/DDBJ whole genome shotgun (WGS) entry which is preliminary data.</text>
</comment>
<comment type="function">
    <text evidence="2">Antitoxin component of a type II toxin-antitoxin (TA) system.</text>
</comment>
<dbReference type="RefSeq" id="WP_369691112.1">
    <property type="nucleotide sequence ID" value="NZ_BBYR01000003.1"/>
</dbReference>
<dbReference type="Pfam" id="PF02604">
    <property type="entry name" value="PhdYeFM_antitox"/>
    <property type="match status" value="1"/>
</dbReference>
<dbReference type="InterPro" id="IPR036165">
    <property type="entry name" value="YefM-like_sf"/>
</dbReference>
<dbReference type="InterPro" id="IPR051405">
    <property type="entry name" value="phD/YefM_antitoxin"/>
</dbReference>
<reference evidence="4" key="1">
    <citation type="submission" date="2015-07" db="EMBL/GenBank/DDBJ databases">
        <title>Discovery of a poly(ethylene terephthalate assimilation.</title>
        <authorList>
            <person name="Yoshida S."/>
            <person name="Hiraga K."/>
            <person name="Takehana T."/>
            <person name="Taniguchi I."/>
            <person name="Yamaji H."/>
            <person name="Maeda Y."/>
            <person name="Toyohara K."/>
            <person name="Miyamoto K."/>
            <person name="Kimura Y."/>
            <person name="Oda K."/>
        </authorList>
    </citation>
    <scope>NUCLEOTIDE SEQUENCE [LARGE SCALE GENOMIC DNA]</scope>
    <source>
        <strain evidence="4">NBRC 110686 / TISTR 2288 / 201-F6</strain>
    </source>
</reference>
<dbReference type="Gene3D" id="3.40.1620.10">
    <property type="entry name" value="YefM-like domain"/>
    <property type="match status" value="1"/>
</dbReference>
<protein>
    <recommendedName>
        <fullName evidence="2">Antitoxin</fullName>
    </recommendedName>
</protein>
<sequence>MYNKGVGMDAITYSAARANLAKTMDRVCEDHEPLIITRNGEQSVVMLSLEDYKSLEETAFLLRSPANARRLLASVAQLNAGQGTERDLPR</sequence>
<dbReference type="NCBIfam" id="TIGR01552">
    <property type="entry name" value="phd_fam"/>
    <property type="match status" value="1"/>
</dbReference>
<dbReference type="PANTHER" id="PTHR33713:SF6">
    <property type="entry name" value="ANTITOXIN YEFM"/>
    <property type="match status" value="1"/>
</dbReference>
<proteinExistence type="inferred from homology"/>
<keyword evidence="4" id="KW-1185">Reference proteome</keyword>
<evidence type="ECO:0000256" key="2">
    <source>
        <dbReference type="RuleBase" id="RU362080"/>
    </source>
</evidence>
<dbReference type="SUPFAM" id="SSF143120">
    <property type="entry name" value="YefM-like"/>
    <property type="match status" value="1"/>
</dbReference>
<evidence type="ECO:0000313" key="3">
    <source>
        <dbReference type="EMBL" id="GAP33906.1"/>
    </source>
</evidence>
<evidence type="ECO:0000313" key="4">
    <source>
        <dbReference type="Proteomes" id="UP000037660"/>
    </source>
</evidence>
<dbReference type="InterPro" id="IPR006442">
    <property type="entry name" value="Antitoxin_Phd/YefM"/>
</dbReference>